<dbReference type="Gene3D" id="3.30.1150.10">
    <property type="match status" value="1"/>
</dbReference>
<reference evidence="6 7" key="1">
    <citation type="submission" date="2022-08" db="EMBL/GenBank/DDBJ databases">
        <title>Genome Sequence of the sulphate-reducing bacterium, Pseudodesulfovibrio sp. SYK.</title>
        <authorList>
            <person name="Kondo R."/>
            <person name="Kataoka T."/>
        </authorList>
    </citation>
    <scope>NUCLEOTIDE SEQUENCE [LARGE SCALE GENOMIC DNA]</scope>
    <source>
        <strain evidence="6 7">SYK</strain>
    </source>
</reference>
<gene>
    <name evidence="6" type="ORF">SYK_30890</name>
</gene>
<proteinExistence type="predicted"/>
<dbReference type="Proteomes" id="UP001317742">
    <property type="component" value="Chromosome"/>
</dbReference>
<evidence type="ECO:0000259" key="5">
    <source>
        <dbReference type="PROSITE" id="PS52015"/>
    </source>
</evidence>
<dbReference type="RefSeq" id="WP_281761222.1">
    <property type="nucleotide sequence ID" value="NZ_AP026709.1"/>
</dbReference>
<accession>A0ABN6S6E7</accession>
<evidence type="ECO:0000256" key="2">
    <source>
        <dbReference type="ARBA" id="ARBA00022692"/>
    </source>
</evidence>
<dbReference type="PROSITE" id="PS52015">
    <property type="entry name" value="TONB_CTD"/>
    <property type="match status" value="1"/>
</dbReference>
<evidence type="ECO:0000256" key="1">
    <source>
        <dbReference type="ARBA" id="ARBA00004167"/>
    </source>
</evidence>
<dbReference type="SUPFAM" id="SSF74653">
    <property type="entry name" value="TolA/TonB C-terminal domain"/>
    <property type="match status" value="1"/>
</dbReference>
<keyword evidence="4" id="KW-0472">Membrane</keyword>
<keyword evidence="3" id="KW-1133">Transmembrane helix</keyword>
<keyword evidence="7" id="KW-1185">Reference proteome</keyword>
<keyword evidence="2" id="KW-0812">Transmembrane</keyword>
<evidence type="ECO:0000313" key="6">
    <source>
        <dbReference type="EMBL" id="BDQ38729.1"/>
    </source>
</evidence>
<evidence type="ECO:0000313" key="7">
    <source>
        <dbReference type="Proteomes" id="UP001317742"/>
    </source>
</evidence>
<feature type="domain" description="TonB C-terminal" evidence="5">
    <location>
        <begin position="83"/>
        <end position="175"/>
    </location>
</feature>
<evidence type="ECO:0000256" key="3">
    <source>
        <dbReference type="ARBA" id="ARBA00022989"/>
    </source>
</evidence>
<dbReference type="NCBIfam" id="TIGR01352">
    <property type="entry name" value="tonB_Cterm"/>
    <property type="match status" value="1"/>
</dbReference>
<comment type="subcellular location">
    <subcellularLocation>
        <location evidence="1">Membrane</location>
        <topology evidence="1">Single-pass membrane protein</topology>
    </subcellularLocation>
</comment>
<protein>
    <recommendedName>
        <fullName evidence="5">TonB C-terminal domain-containing protein</fullName>
    </recommendedName>
</protein>
<name>A0ABN6S6E7_9BACT</name>
<dbReference type="EMBL" id="AP026709">
    <property type="protein sequence ID" value="BDQ38729.1"/>
    <property type="molecule type" value="Genomic_DNA"/>
</dbReference>
<evidence type="ECO:0000256" key="4">
    <source>
        <dbReference type="ARBA" id="ARBA00023136"/>
    </source>
</evidence>
<dbReference type="Pfam" id="PF03544">
    <property type="entry name" value="TonB_C"/>
    <property type="match status" value="1"/>
</dbReference>
<sequence>MTSRQILGTCVAISIVVHIFLLQLDWDQEPVVGGEQIIVPLDFDVSVSTPGNPLALEQGFVEDDPDENCEDAGKRLRRLAVKHFLTQVHEAIERRKFLPGNGDLSGLIGNALFTFRILPNDSFTDVRLVRSSGDQRLDRAALRAITAASGLTKRPKIIQGQTFTMKTAVKYQYSM</sequence>
<organism evidence="6 7">
    <name type="scientific">Pseudodesulfovibrio nedwellii</name>
    <dbReference type="NCBI Taxonomy" id="2973072"/>
    <lineage>
        <taxon>Bacteria</taxon>
        <taxon>Pseudomonadati</taxon>
        <taxon>Thermodesulfobacteriota</taxon>
        <taxon>Desulfovibrionia</taxon>
        <taxon>Desulfovibrionales</taxon>
        <taxon>Desulfovibrionaceae</taxon>
    </lineage>
</organism>
<dbReference type="InterPro" id="IPR037682">
    <property type="entry name" value="TonB_C"/>
</dbReference>
<dbReference type="InterPro" id="IPR006260">
    <property type="entry name" value="TonB/TolA_C"/>
</dbReference>